<keyword evidence="1 2" id="KW-0238">DNA-binding</keyword>
<dbReference type="GO" id="GO:0003677">
    <property type="term" value="F:DNA binding"/>
    <property type="evidence" value="ECO:0007669"/>
    <property type="project" value="UniProtKB-UniRule"/>
</dbReference>
<sequence>MKQVIFASYRDWLTEQEMPKGKRAVIQSALELFSRNGYDGTATIEIAKHAGVSQATIFKYFKTKQDLLESILMPIVSDLLPNYREDFLATIPTTKTIQQTVHFLVQNRFQFLEDNTDVMLIFFSQMMTNPQMKAKMMQFIKETEPQFVTRIYGALKQTGELREELTPLAVFRTFGGQLIAYFLQRTKILPEQPTDEEDDLRLIEDIIVAALSK</sequence>
<dbReference type="Pfam" id="PF00440">
    <property type="entry name" value="TetR_N"/>
    <property type="match status" value="1"/>
</dbReference>
<dbReference type="GO" id="GO:0006355">
    <property type="term" value="P:regulation of DNA-templated transcription"/>
    <property type="evidence" value="ECO:0007669"/>
    <property type="project" value="UniProtKB-ARBA"/>
</dbReference>
<evidence type="ECO:0000313" key="5">
    <source>
        <dbReference type="Proteomes" id="UP000051442"/>
    </source>
</evidence>
<dbReference type="OrthoDB" id="9780824at2"/>
<evidence type="ECO:0000259" key="3">
    <source>
        <dbReference type="PROSITE" id="PS50977"/>
    </source>
</evidence>
<dbReference type="PRINTS" id="PR00455">
    <property type="entry name" value="HTHTETR"/>
</dbReference>
<reference evidence="4 5" key="1">
    <citation type="journal article" date="2015" name="Genome Announc.">
        <title>Expanding the biotechnology potential of lactobacilli through comparative genomics of 213 strains and associated genera.</title>
        <authorList>
            <person name="Sun Z."/>
            <person name="Harris H.M."/>
            <person name="McCann A."/>
            <person name="Guo C."/>
            <person name="Argimon S."/>
            <person name="Zhang W."/>
            <person name="Yang X."/>
            <person name="Jeffery I.B."/>
            <person name="Cooney J.C."/>
            <person name="Kagawa T.F."/>
            <person name="Liu W."/>
            <person name="Song Y."/>
            <person name="Salvetti E."/>
            <person name="Wrobel A."/>
            <person name="Rasinkangas P."/>
            <person name="Parkhill J."/>
            <person name="Rea M.C."/>
            <person name="O'Sullivan O."/>
            <person name="Ritari J."/>
            <person name="Douillard F.P."/>
            <person name="Paul Ross R."/>
            <person name="Yang R."/>
            <person name="Briner A.E."/>
            <person name="Felis G.E."/>
            <person name="de Vos W.M."/>
            <person name="Barrangou R."/>
            <person name="Klaenhammer T.R."/>
            <person name="Caufield P.W."/>
            <person name="Cui Y."/>
            <person name="Zhang H."/>
            <person name="O'Toole P.W."/>
        </authorList>
    </citation>
    <scope>NUCLEOTIDE SEQUENCE [LARGE SCALE GENOMIC DNA]</scope>
    <source>
        <strain evidence="4 5">DSM 23365</strain>
    </source>
</reference>
<dbReference type="Gene3D" id="1.10.357.10">
    <property type="entry name" value="Tetracycline Repressor, domain 2"/>
    <property type="match status" value="1"/>
</dbReference>
<dbReference type="PANTHER" id="PTHR30055">
    <property type="entry name" value="HTH-TYPE TRANSCRIPTIONAL REGULATOR RUTR"/>
    <property type="match status" value="1"/>
</dbReference>
<name>A0A0R2FE44_9LACO</name>
<comment type="caution">
    <text evidence="4">The sequence shown here is derived from an EMBL/GenBank/DDBJ whole genome shotgun (WGS) entry which is preliminary data.</text>
</comment>
<dbReference type="AlphaFoldDB" id="A0A0R2FE44"/>
<proteinExistence type="predicted"/>
<keyword evidence="5" id="KW-1185">Reference proteome</keyword>
<dbReference type="InterPro" id="IPR009057">
    <property type="entry name" value="Homeodomain-like_sf"/>
</dbReference>
<evidence type="ECO:0000313" key="4">
    <source>
        <dbReference type="EMBL" id="KRN26825.1"/>
    </source>
</evidence>
<dbReference type="InterPro" id="IPR050109">
    <property type="entry name" value="HTH-type_TetR-like_transc_reg"/>
</dbReference>
<accession>A0A0R2FE44</accession>
<feature type="DNA-binding region" description="H-T-H motif" evidence="2">
    <location>
        <begin position="42"/>
        <end position="61"/>
    </location>
</feature>
<dbReference type="SUPFAM" id="SSF48498">
    <property type="entry name" value="Tetracyclin repressor-like, C-terminal domain"/>
    <property type="match status" value="1"/>
</dbReference>
<evidence type="ECO:0000256" key="2">
    <source>
        <dbReference type="PROSITE-ProRule" id="PRU00335"/>
    </source>
</evidence>
<dbReference type="EMBL" id="AYZM01000006">
    <property type="protein sequence ID" value="KRN26825.1"/>
    <property type="molecule type" value="Genomic_DNA"/>
</dbReference>
<organism evidence="4 5">
    <name type="scientific">Secundilactobacillus similis DSM 23365 = JCM 2765</name>
    <dbReference type="NCBI Taxonomy" id="1423804"/>
    <lineage>
        <taxon>Bacteria</taxon>
        <taxon>Bacillati</taxon>
        <taxon>Bacillota</taxon>
        <taxon>Bacilli</taxon>
        <taxon>Lactobacillales</taxon>
        <taxon>Lactobacillaceae</taxon>
        <taxon>Secundilactobacillus</taxon>
    </lineage>
</organism>
<dbReference type="STRING" id="1423804.FD14_GL000058"/>
<protein>
    <submittedName>
        <fullName evidence="4">TetR family transcriptional regulator</fullName>
    </submittedName>
</protein>
<evidence type="ECO:0000256" key="1">
    <source>
        <dbReference type="ARBA" id="ARBA00023125"/>
    </source>
</evidence>
<dbReference type="PANTHER" id="PTHR30055:SF222">
    <property type="entry name" value="REGULATORY PROTEIN"/>
    <property type="match status" value="1"/>
</dbReference>
<dbReference type="SUPFAM" id="SSF46689">
    <property type="entry name" value="Homeodomain-like"/>
    <property type="match status" value="1"/>
</dbReference>
<feature type="domain" description="HTH tetR-type" evidence="3">
    <location>
        <begin position="19"/>
        <end position="79"/>
    </location>
</feature>
<dbReference type="InterPro" id="IPR001647">
    <property type="entry name" value="HTH_TetR"/>
</dbReference>
<gene>
    <name evidence="4" type="ORF">FD14_GL000058</name>
</gene>
<dbReference type="PROSITE" id="PS50977">
    <property type="entry name" value="HTH_TETR_2"/>
    <property type="match status" value="1"/>
</dbReference>
<dbReference type="PATRIC" id="fig|1423804.4.peg.65"/>
<dbReference type="InterPro" id="IPR036271">
    <property type="entry name" value="Tet_transcr_reg_TetR-rel_C_sf"/>
</dbReference>
<dbReference type="Proteomes" id="UP000051442">
    <property type="component" value="Unassembled WGS sequence"/>
</dbReference>
<dbReference type="RefSeq" id="WP_054735342.1">
    <property type="nucleotide sequence ID" value="NZ_AYZM01000006.1"/>
</dbReference>